<dbReference type="InterPro" id="IPR012312">
    <property type="entry name" value="Hemerythrin-like"/>
</dbReference>
<gene>
    <name evidence="2" type="ORF">KFE25_005767</name>
</gene>
<sequence length="201" mass="22273">MASSEAQLVRWRAHPRYARARSWLETHGRLLALLRALCDRSDAADGAARAGDARRVREEELPALRDTLDALELQLDAHSTLEDRKLFPFLHTHFRGAFGGAREQFAREHEALDATLATLADGLAELERLAAPSEAATRNALCERTGAMRDTTAALERAMRAHFAAEEKQCVELMLGMSDAQNDAYAAFRMVPPPPPTRSKL</sequence>
<protein>
    <recommendedName>
        <fullName evidence="1">Hemerythrin-like domain-containing protein</fullName>
    </recommendedName>
</protein>
<feature type="domain" description="Hemerythrin-like" evidence="1">
    <location>
        <begin position="23"/>
        <end position="169"/>
    </location>
</feature>
<accession>A0A8J5X4R5</accession>
<dbReference type="OrthoDB" id="10553692at2759"/>
<evidence type="ECO:0000259" key="1">
    <source>
        <dbReference type="Pfam" id="PF01814"/>
    </source>
</evidence>
<dbReference type="Proteomes" id="UP000751190">
    <property type="component" value="Unassembled WGS sequence"/>
</dbReference>
<keyword evidence="3" id="KW-1185">Reference proteome</keyword>
<dbReference type="AlphaFoldDB" id="A0A8J5X4R5"/>
<proteinExistence type="predicted"/>
<organism evidence="2 3">
    <name type="scientific">Diacronema lutheri</name>
    <name type="common">Unicellular marine alga</name>
    <name type="synonym">Monochrysis lutheri</name>
    <dbReference type="NCBI Taxonomy" id="2081491"/>
    <lineage>
        <taxon>Eukaryota</taxon>
        <taxon>Haptista</taxon>
        <taxon>Haptophyta</taxon>
        <taxon>Pavlovophyceae</taxon>
        <taxon>Pavlovales</taxon>
        <taxon>Pavlovaceae</taxon>
        <taxon>Diacronema</taxon>
    </lineage>
</organism>
<evidence type="ECO:0000313" key="2">
    <source>
        <dbReference type="EMBL" id="KAG8457754.1"/>
    </source>
</evidence>
<evidence type="ECO:0000313" key="3">
    <source>
        <dbReference type="Proteomes" id="UP000751190"/>
    </source>
</evidence>
<reference evidence="2" key="1">
    <citation type="submission" date="2021-05" db="EMBL/GenBank/DDBJ databases">
        <title>The genome of the haptophyte Pavlova lutheri (Diacronema luteri, Pavlovales) - a model for lipid biosynthesis in eukaryotic algae.</title>
        <authorList>
            <person name="Hulatt C.J."/>
            <person name="Posewitz M.C."/>
        </authorList>
    </citation>
    <scope>NUCLEOTIDE SEQUENCE</scope>
    <source>
        <strain evidence="2">NIVA-4/92</strain>
    </source>
</reference>
<dbReference type="Gene3D" id="1.20.120.520">
    <property type="entry name" value="nmb1532 protein domain like"/>
    <property type="match status" value="1"/>
</dbReference>
<name>A0A8J5X4R5_DIALT</name>
<dbReference type="EMBL" id="JAGTXO010000063">
    <property type="protein sequence ID" value="KAG8457754.1"/>
    <property type="molecule type" value="Genomic_DNA"/>
</dbReference>
<comment type="caution">
    <text evidence="2">The sequence shown here is derived from an EMBL/GenBank/DDBJ whole genome shotgun (WGS) entry which is preliminary data.</text>
</comment>
<dbReference type="Pfam" id="PF01814">
    <property type="entry name" value="Hemerythrin"/>
    <property type="match status" value="1"/>
</dbReference>